<dbReference type="InterPro" id="IPR011333">
    <property type="entry name" value="SKP1/BTB/POZ_sf"/>
</dbReference>
<dbReference type="InterPro" id="IPR003131">
    <property type="entry name" value="T1-type_BTB"/>
</dbReference>
<dbReference type="PANTHER" id="PTHR14499">
    <property type="entry name" value="POTASSIUM CHANNEL TETRAMERIZATION DOMAIN-CONTAINING"/>
    <property type="match status" value="1"/>
</dbReference>
<accession>A0A1Z5K922</accession>
<dbReference type="Pfam" id="PF02214">
    <property type="entry name" value="BTB_2"/>
    <property type="match status" value="1"/>
</dbReference>
<dbReference type="PANTHER" id="PTHR14499:SF136">
    <property type="entry name" value="GH08630P"/>
    <property type="match status" value="1"/>
</dbReference>
<feature type="compositionally biased region" description="Polar residues" evidence="2">
    <location>
        <begin position="32"/>
        <end position="44"/>
    </location>
</feature>
<evidence type="ECO:0000256" key="2">
    <source>
        <dbReference type="SAM" id="MobiDB-lite"/>
    </source>
</evidence>
<keyword evidence="1" id="KW-0175">Coiled coil</keyword>
<dbReference type="SMART" id="SM00225">
    <property type="entry name" value="BTB"/>
    <property type="match status" value="1"/>
</dbReference>
<evidence type="ECO:0000313" key="4">
    <source>
        <dbReference type="EMBL" id="GAX22448.1"/>
    </source>
</evidence>
<keyword evidence="5" id="KW-1185">Reference proteome</keyword>
<dbReference type="CDD" id="cd18316">
    <property type="entry name" value="BTB_POZ_KCTD-like"/>
    <property type="match status" value="1"/>
</dbReference>
<reference evidence="4 5" key="1">
    <citation type="journal article" date="2015" name="Plant Cell">
        <title>Oil accumulation by the oleaginous diatom Fistulifera solaris as revealed by the genome and transcriptome.</title>
        <authorList>
            <person name="Tanaka T."/>
            <person name="Maeda Y."/>
            <person name="Veluchamy A."/>
            <person name="Tanaka M."/>
            <person name="Abida H."/>
            <person name="Marechal E."/>
            <person name="Bowler C."/>
            <person name="Muto M."/>
            <person name="Sunaga Y."/>
            <person name="Tanaka M."/>
            <person name="Yoshino T."/>
            <person name="Taniguchi T."/>
            <person name="Fukuda Y."/>
            <person name="Nemoto M."/>
            <person name="Matsumoto M."/>
            <person name="Wong P.S."/>
            <person name="Aburatani S."/>
            <person name="Fujibuchi W."/>
        </authorList>
    </citation>
    <scope>NUCLEOTIDE SEQUENCE [LARGE SCALE GENOMIC DNA]</scope>
    <source>
        <strain evidence="4 5">JPCC DA0580</strain>
    </source>
</reference>
<dbReference type="AlphaFoldDB" id="A0A1Z5K922"/>
<dbReference type="SUPFAM" id="SSF54695">
    <property type="entry name" value="POZ domain"/>
    <property type="match status" value="1"/>
</dbReference>
<feature type="domain" description="BTB" evidence="3">
    <location>
        <begin position="46"/>
        <end position="145"/>
    </location>
</feature>
<dbReference type="InterPro" id="IPR000210">
    <property type="entry name" value="BTB/POZ_dom"/>
</dbReference>
<dbReference type="GO" id="GO:0051260">
    <property type="term" value="P:protein homooligomerization"/>
    <property type="evidence" value="ECO:0007669"/>
    <property type="project" value="InterPro"/>
</dbReference>
<feature type="compositionally biased region" description="Basic and acidic residues" evidence="2">
    <location>
        <begin position="19"/>
        <end position="31"/>
    </location>
</feature>
<evidence type="ECO:0000259" key="3">
    <source>
        <dbReference type="SMART" id="SM00225"/>
    </source>
</evidence>
<feature type="region of interest" description="Disordered" evidence="2">
    <location>
        <begin position="12"/>
        <end position="44"/>
    </location>
</feature>
<dbReference type="EMBL" id="BDSP01000184">
    <property type="protein sequence ID" value="GAX22448.1"/>
    <property type="molecule type" value="Genomic_DNA"/>
</dbReference>
<organism evidence="4 5">
    <name type="scientific">Fistulifera solaris</name>
    <name type="common">Oleaginous diatom</name>
    <dbReference type="NCBI Taxonomy" id="1519565"/>
    <lineage>
        <taxon>Eukaryota</taxon>
        <taxon>Sar</taxon>
        <taxon>Stramenopiles</taxon>
        <taxon>Ochrophyta</taxon>
        <taxon>Bacillariophyta</taxon>
        <taxon>Bacillariophyceae</taxon>
        <taxon>Bacillariophycidae</taxon>
        <taxon>Naviculales</taxon>
        <taxon>Naviculaceae</taxon>
        <taxon>Fistulifera</taxon>
    </lineage>
</organism>
<comment type="caution">
    <text evidence="4">The sequence shown here is derived from an EMBL/GenBank/DDBJ whole genome shotgun (WGS) entry which is preliminary data.</text>
</comment>
<dbReference type="OrthoDB" id="45549at2759"/>
<protein>
    <recommendedName>
        <fullName evidence="3">BTB domain-containing protein</fullName>
    </recommendedName>
</protein>
<gene>
    <name evidence="4" type="ORF">FisN_14Hu062</name>
</gene>
<evidence type="ECO:0000256" key="1">
    <source>
        <dbReference type="SAM" id="Coils"/>
    </source>
</evidence>
<dbReference type="InParanoid" id="A0A1Z5K922"/>
<sequence>MPNTRRELLRANNLRRSKRNADGQPKQDDASSRANTISPTNDQLPATVRLNVGGTHYQVARDTLMRYEGSMLATLVSGNWREGDGREEIFVDRDGKLFGLVLTYLRCFRVYVSDFAEQAALKAELDYFGIDVDLSKVMVKDDFATIHELSNENKNYERLIEANKKKIAAIQESYRIAGSFSRLIEKHDRLYVRHCLTNGIDRELLRNCLLSRGLYVVAFSQRESGQDAADICVVSMKDKIRPASAN</sequence>
<evidence type="ECO:0000313" key="5">
    <source>
        <dbReference type="Proteomes" id="UP000198406"/>
    </source>
</evidence>
<name>A0A1Z5K922_FISSO</name>
<feature type="coiled-coil region" evidence="1">
    <location>
        <begin position="146"/>
        <end position="173"/>
    </location>
</feature>
<dbReference type="Gene3D" id="3.30.710.10">
    <property type="entry name" value="Potassium Channel Kv1.1, Chain A"/>
    <property type="match status" value="1"/>
</dbReference>
<proteinExistence type="predicted"/>
<dbReference type="Proteomes" id="UP000198406">
    <property type="component" value="Unassembled WGS sequence"/>
</dbReference>